<proteinExistence type="predicted"/>
<accession>E8ZHG8</accession>
<dbReference type="Proteomes" id="UP000008637">
    <property type="component" value="Chromosome"/>
</dbReference>
<organism evidence="1 2">
    <name type="scientific">Mycoplasma haemofelis (strain Langford 1)</name>
    <name type="common">Haemobartonella felis</name>
    <dbReference type="NCBI Taxonomy" id="941640"/>
    <lineage>
        <taxon>Bacteria</taxon>
        <taxon>Bacillati</taxon>
        <taxon>Mycoplasmatota</taxon>
        <taxon>Mollicutes</taxon>
        <taxon>Mycoplasmataceae</taxon>
        <taxon>Mycoplasma</taxon>
    </lineage>
</organism>
<protein>
    <submittedName>
        <fullName evidence="1">Uncharacterized protein</fullName>
    </submittedName>
</protein>
<evidence type="ECO:0000313" key="2">
    <source>
        <dbReference type="Proteomes" id="UP000008637"/>
    </source>
</evidence>
<dbReference type="KEGG" id="mha:HF1_05810"/>
<sequence length="203" mass="21594">MIEGKYLALGGAGLAGVGAAGGLALGSNPFSSKSDPKSVISKVLEKSLIPFEGEDYSSKWNDRKTKLESAESDSLIPSLEAIKTKGNRSGEDIKNWCKDNVGGFVEDDGGKKFKNVSNYCTFNIKDKLTNPVSDSNWTAVNDKLKGIESGLSPAMEKVKAELNKGGGDANALKSWCESTYTKMFIGSDDASFKDASSHCTSTN</sequence>
<name>E8ZHG8_MYCHL</name>
<reference evidence="1 2" key="1">
    <citation type="journal article" date="2011" name="J. Bacteriol.">
        <title>Complete genome sequence of Mycoplasma haemofelis, a hemotropic mycoplasma.</title>
        <authorList>
            <person name="Barker E.N."/>
            <person name="Helps C.R."/>
            <person name="Peters I.R."/>
            <person name="Darby A.C."/>
            <person name="Radford A.D."/>
            <person name="Tasker S."/>
        </authorList>
    </citation>
    <scope>NUCLEOTIDE SEQUENCE [LARGE SCALE GENOMIC DNA]</scope>
    <source>
        <strain evidence="1 2">Langford 1</strain>
    </source>
</reference>
<dbReference type="EMBL" id="FR773153">
    <property type="protein sequence ID" value="CBY92589.1"/>
    <property type="molecule type" value="Genomic_DNA"/>
</dbReference>
<evidence type="ECO:0000313" key="1">
    <source>
        <dbReference type="EMBL" id="CBY92589.1"/>
    </source>
</evidence>
<dbReference type="OrthoDB" id="9792018at2"/>
<gene>
    <name evidence="1" type="ordered locus">HF1_05810</name>
</gene>
<dbReference type="HOGENOM" id="CLU_087258_1_0_14"/>
<dbReference type="AlphaFoldDB" id="E8ZHG8"/>
<keyword evidence="2" id="KW-1185">Reference proteome</keyword>